<dbReference type="NCBIfam" id="NF002060">
    <property type="entry name" value="PRK00892.1"/>
    <property type="match status" value="1"/>
</dbReference>
<dbReference type="Gene3D" id="3.40.1390.10">
    <property type="entry name" value="MurE/MurF, N-terminal domain"/>
    <property type="match status" value="1"/>
</dbReference>
<dbReference type="Pfam" id="PF14602">
    <property type="entry name" value="Hexapep_2"/>
    <property type="match status" value="1"/>
</dbReference>
<dbReference type="AlphaFoldDB" id="A0A4U2Z6X7"/>
<dbReference type="GO" id="GO:0009245">
    <property type="term" value="P:lipid A biosynthetic process"/>
    <property type="evidence" value="ECO:0007669"/>
    <property type="project" value="UniProtKB-UniRule"/>
</dbReference>
<comment type="catalytic activity">
    <reaction evidence="7">
        <text>a UDP-3-O-[(3R)-3-hydroxyacyl]-alpha-D-glucosamine + a (3R)-hydroxyacyl-[ACP] = a UDP-2-N,3-O-bis[(3R)-3-hydroxyacyl]-alpha-D-glucosamine + holo-[ACP] + H(+)</text>
        <dbReference type="Rhea" id="RHEA:53836"/>
        <dbReference type="Rhea" id="RHEA-COMP:9685"/>
        <dbReference type="Rhea" id="RHEA-COMP:9945"/>
        <dbReference type="ChEBI" id="CHEBI:15378"/>
        <dbReference type="ChEBI" id="CHEBI:64479"/>
        <dbReference type="ChEBI" id="CHEBI:78827"/>
        <dbReference type="ChEBI" id="CHEBI:137740"/>
        <dbReference type="ChEBI" id="CHEBI:137748"/>
        <dbReference type="EC" id="2.3.1.191"/>
    </reaction>
</comment>
<comment type="function">
    <text evidence="7">Catalyzes the N-acylation of UDP-3-O-acylglucosamine using 3-hydroxyacyl-ACP as the acyl donor. Is involved in the biosynthesis of lipid A, a phosphorylated glycolipid that anchors the lipopolysaccharide to the outer membrane of the cell.</text>
</comment>
<dbReference type="InterPro" id="IPR011004">
    <property type="entry name" value="Trimer_LpxA-like_sf"/>
</dbReference>
<dbReference type="RefSeq" id="WP_137012885.1">
    <property type="nucleotide sequence ID" value="NZ_SZPX01000003.1"/>
</dbReference>
<comment type="subunit">
    <text evidence="7">Homotrimer.</text>
</comment>
<dbReference type="HAMAP" id="MF_00523">
    <property type="entry name" value="LpxD"/>
    <property type="match status" value="1"/>
</dbReference>
<dbReference type="SUPFAM" id="SSF51161">
    <property type="entry name" value="Trimeric LpxA-like enzymes"/>
    <property type="match status" value="1"/>
</dbReference>
<dbReference type="EC" id="2.3.1.191" evidence="7"/>
<dbReference type="PANTHER" id="PTHR43378:SF2">
    <property type="entry name" value="UDP-3-O-ACYLGLUCOSAMINE N-ACYLTRANSFERASE 1, MITOCHONDRIAL-RELATED"/>
    <property type="match status" value="1"/>
</dbReference>
<name>A0A4U2Z6X7_9BACT</name>
<evidence type="ECO:0000256" key="5">
    <source>
        <dbReference type="ARBA" id="ARBA00023098"/>
    </source>
</evidence>
<evidence type="ECO:0000313" key="9">
    <source>
        <dbReference type="EMBL" id="TKI69959.1"/>
    </source>
</evidence>
<dbReference type="Proteomes" id="UP000309561">
    <property type="component" value="Unassembled WGS sequence"/>
</dbReference>
<dbReference type="Gene3D" id="2.160.10.10">
    <property type="entry name" value="Hexapeptide repeat proteins"/>
    <property type="match status" value="1"/>
</dbReference>
<dbReference type="InterPro" id="IPR018357">
    <property type="entry name" value="Hexapep_transf_CS"/>
</dbReference>
<dbReference type="NCBIfam" id="TIGR01853">
    <property type="entry name" value="lipid_A_lpxD"/>
    <property type="match status" value="1"/>
</dbReference>
<feature type="active site" description="Proton acceptor" evidence="7">
    <location>
        <position position="230"/>
    </location>
</feature>
<dbReference type="PANTHER" id="PTHR43378">
    <property type="entry name" value="UDP-3-O-ACYLGLUCOSAMINE N-ACYLTRANSFERASE"/>
    <property type="match status" value="1"/>
</dbReference>
<feature type="domain" description="UDP-3-O-[3-hydroxymyristoyl] glucosamine N-acyltransferase non-repeat region" evidence="8">
    <location>
        <begin position="18"/>
        <end position="87"/>
    </location>
</feature>
<sequence length="316" mass="34245">MLFSDIASHLKLELVGEDVEIDSMNELSLSSPSQLSFAVHKRYANELNFSKAKAFLITNALIEHLPKGSSYIVCEDVSISMAEATKLFHKKPIEPHLGDAVVGEECYIDSMAKIEKGAVIGSNVTIMAGAYIGTNVVVGSNTVVYPNVTIYRDSVIGSECIIHAGTVIGADGFGFSHTKEGRHIKIYQNGNVIIEDDVEIGANCAIDRAVFNSTIIRRGTKLDNFIHIAHNCDIGEYSIFVAQTGVGGSTKLGRNCVVSGQSAFSDHLEIAPFSTFTARSGVTKSIDKSGGVYSGFPLMNHRDWKRLQVRIAKLNE</sequence>
<dbReference type="InterPro" id="IPR001451">
    <property type="entry name" value="Hexapep"/>
</dbReference>
<dbReference type="OrthoDB" id="9784739at2"/>
<keyword evidence="2 7" id="KW-0441">Lipid A biosynthesis</keyword>
<organism evidence="9 10">
    <name type="scientific">Sulfurimonas crateris</name>
    <dbReference type="NCBI Taxonomy" id="2574727"/>
    <lineage>
        <taxon>Bacteria</taxon>
        <taxon>Pseudomonadati</taxon>
        <taxon>Campylobacterota</taxon>
        <taxon>Epsilonproteobacteria</taxon>
        <taxon>Campylobacterales</taxon>
        <taxon>Sulfurimonadaceae</taxon>
        <taxon>Sulfurimonas</taxon>
    </lineage>
</organism>
<keyword evidence="1 7" id="KW-0444">Lipid biosynthesis</keyword>
<comment type="similarity">
    <text evidence="7">Belongs to the transferase hexapeptide repeat family. LpxD subfamily.</text>
</comment>
<evidence type="ECO:0000256" key="3">
    <source>
        <dbReference type="ARBA" id="ARBA00022679"/>
    </source>
</evidence>
<protein>
    <recommendedName>
        <fullName evidence="7">UDP-3-O-acylglucosamine N-acyltransferase</fullName>
        <ecNumber evidence="7">2.3.1.191</ecNumber>
    </recommendedName>
</protein>
<dbReference type="InterPro" id="IPR007691">
    <property type="entry name" value="LpxD"/>
</dbReference>
<dbReference type="UniPathway" id="UPA00973"/>
<evidence type="ECO:0000259" key="8">
    <source>
        <dbReference type="Pfam" id="PF04613"/>
    </source>
</evidence>
<proteinExistence type="inferred from homology"/>
<keyword evidence="6 7" id="KW-0012">Acyltransferase</keyword>
<evidence type="ECO:0000256" key="4">
    <source>
        <dbReference type="ARBA" id="ARBA00022737"/>
    </source>
</evidence>
<dbReference type="GO" id="GO:0016410">
    <property type="term" value="F:N-acyltransferase activity"/>
    <property type="evidence" value="ECO:0007669"/>
    <property type="project" value="InterPro"/>
</dbReference>
<dbReference type="GO" id="GO:0016020">
    <property type="term" value="C:membrane"/>
    <property type="evidence" value="ECO:0007669"/>
    <property type="project" value="GOC"/>
</dbReference>
<evidence type="ECO:0000256" key="2">
    <source>
        <dbReference type="ARBA" id="ARBA00022556"/>
    </source>
</evidence>
<evidence type="ECO:0000256" key="1">
    <source>
        <dbReference type="ARBA" id="ARBA00022516"/>
    </source>
</evidence>
<dbReference type="CDD" id="cd03352">
    <property type="entry name" value="LbH_LpxD"/>
    <property type="match status" value="1"/>
</dbReference>
<comment type="pathway">
    <text evidence="7">Bacterial outer membrane biogenesis; LPS lipid A biosynthesis.</text>
</comment>
<evidence type="ECO:0000313" key="10">
    <source>
        <dbReference type="Proteomes" id="UP000309561"/>
    </source>
</evidence>
<reference evidence="9 10" key="1">
    <citation type="submission" date="2019-04" db="EMBL/GenBank/DDBJ databases">
        <title>Sulfurimonas crateris sp. nov. a facultative anaerobic sulfur-oxidizing chemolithautotrophic bacterium isolated from a terrestrial mud vulcano.</title>
        <authorList>
            <person name="Ratnikova N.M."/>
            <person name="Slobodkin A.I."/>
            <person name="Merkel A.Y."/>
            <person name="Novikov A."/>
            <person name="Bonch-Osmolovskaya E.A."/>
            <person name="Slobodkina G.B."/>
        </authorList>
    </citation>
    <scope>NUCLEOTIDE SEQUENCE [LARGE SCALE GENOMIC DNA]</scope>
    <source>
        <strain evidence="9 10">SN118</strain>
    </source>
</reference>
<dbReference type="Pfam" id="PF04613">
    <property type="entry name" value="LpxD"/>
    <property type="match status" value="1"/>
</dbReference>
<keyword evidence="4 7" id="KW-0677">Repeat</keyword>
<gene>
    <name evidence="7 9" type="primary">lpxD</name>
    <name evidence="9" type="ORF">FCU45_04930</name>
</gene>
<dbReference type="Pfam" id="PF00132">
    <property type="entry name" value="Hexapep"/>
    <property type="match status" value="2"/>
</dbReference>
<dbReference type="PROSITE" id="PS00101">
    <property type="entry name" value="HEXAPEP_TRANSFERASES"/>
    <property type="match status" value="1"/>
</dbReference>
<dbReference type="GO" id="GO:0103118">
    <property type="term" value="F:UDP-3-O-[(3R)-3-hydroxyacyl]-glucosamine N-acyltransferase activity"/>
    <property type="evidence" value="ECO:0007669"/>
    <property type="project" value="UniProtKB-EC"/>
</dbReference>
<accession>A0A4U2Z6X7</accession>
<keyword evidence="10" id="KW-1185">Reference proteome</keyword>
<keyword evidence="5 7" id="KW-0443">Lipid metabolism</keyword>
<evidence type="ECO:0000256" key="6">
    <source>
        <dbReference type="ARBA" id="ARBA00023315"/>
    </source>
</evidence>
<evidence type="ECO:0000256" key="7">
    <source>
        <dbReference type="HAMAP-Rule" id="MF_00523"/>
    </source>
</evidence>
<keyword evidence="3 7" id="KW-0808">Transferase</keyword>
<dbReference type="EMBL" id="SZPX01000003">
    <property type="protein sequence ID" value="TKI69959.1"/>
    <property type="molecule type" value="Genomic_DNA"/>
</dbReference>
<dbReference type="InterPro" id="IPR020573">
    <property type="entry name" value="UDP_GlcNAc_AcTrfase_non-rep"/>
</dbReference>
<comment type="caution">
    <text evidence="9">The sequence shown here is derived from an EMBL/GenBank/DDBJ whole genome shotgun (WGS) entry which is preliminary data.</text>
</comment>